<organism evidence="3">
    <name type="scientific">Echinostoma caproni</name>
    <dbReference type="NCBI Taxonomy" id="27848"/>
    <lineage>
        <taxon>Eukaryota</taxon>
        <taxon>Metazoa</taxon>
        <taxon>Spiralia</taxon>
        <taxon>Lophotrochozoa</taxon>
        <taxon>Platyhelminthes</taxon>
        <taxon>Trematoda</taxon>
        <taxon>Digenea</taxon>
        <taxon>Plagiorchiida</taxon>
        <taxon>Echinostomata</taxon>
        <taxon>Echinostomatoidea</taxon>
        <taxon>Echinostomatidae</taxon>
        <taxon>Echinostoma</taxon>
    </lineage>
</organism>
<reference evidence="1 2" key="2">
    <citation type="submission" date="2018-11" db="EMBL/GenBank/DDBJ databases">
        <authorList>
            <consortium name="Pathogen Informatics"/>
        </authorList>
    </citation>
    <scope>NUCLEOTIDE SEQUENCE [LARGE SCALE GENOMIC DNA]</scope>
    <source>
        <strain evidence="1 2">Egypt</strain>
    </source>
</reference>
<gene>
    <name evidence="1" type="ORF">ECPE_LOCUS17791</name>
</gene>
<evidence type="ECO:0000313" key="1">
    <source>
        <dbReference type="EMBL" id="VDP95103.1"/>
    </source>
</evidence>
<dbReference type="WBParaSite" id="ECPE_0001783601-mRNA-1">
    <property type="protein sequence ID" value="ECPE_0001783601-mRNA-1"/>
    <property type="gene ID" value="ECPE_0001783601"/>
</dbReference>
<accession>A0A183BF06</accession>
<dbReference type="Proteomes" id="UP000272942">
    <property type="component" value="Unassembled WGS sequence"/>
</dbReference>
<evidence type="ECO:0000313" key="2">
    <source>
        <dbReference type="Proteomes" id="UP000272942"/>
    </source>
</evidence>
<evidence type="ECO:0000313" key="3">
    <source>
        <dbReference type="WBParaSite" id="ECPE_0001783601-mRNA-1"/>
    </source>
</evidence>
<dbReference type="AlphaFoldDB" id="A0A183BF06"/>
<proteinExistence type="predicted"/>
<protein>
    <submittedName>
        <fullName evidence="3">L51_S25_CI-B8 domain-containing protein</fullName>
    </submittedName>
</protein>
<name>A0A183BF06_9TREM</name>
<dbReference type="OrthoDB" id="6932368at2759"/>
<reference evidence="3" key="1">
    <citation type="submission" date="2016-06" db="UniProtKB">
        <authorList>
            <consortium name="WormBaseParasite"/>
        </authorList>
    </citation>
    <scope>IDENTIFICATION</scope>
</reference>
<keyword evidence="2" id="KW-1185">Reference proteome</keyword>
<dbReference type="EMBL" id="UZAN01071636">
    <property type="protein sequence ID" value="VDP95103.1"/>
    <property type="molecule type" value="Genomic_DNA"/>
</dbReference>
<sequence length="131" mass="14769">MDVHSCRCSHWNTDYRILQYYELLVDLRKLQLINPTSNVKFTGLKAGPNVYRLTGLKPDIPDIQTLIARFPMLTKPVEDLTLAAARVAHYIVTKDAPVTATCGTLAPCLNFQSACDRKYFYSANCEISIDI</sequence>